<proteinExistence type="predicted"/>
<dbReference type="GO" id="GO:0016874">
    <property type="term" value="F:ligase activity"/>
    <property type="evidence" value="ECO:0007669"/>
    <property type="project" value="UniProtKB-KW"/>
</dbReference>
<dbReference type="GO" id="GO:0016020">
    <property type="term" value="C:membrane"/>
    <property type="evidence" value="ECO:0007669"/>
    <property type="project" value="UniProtKB-SubCell"/>
</dbReference>
<feature type="transmembrane region" description="Helical" evidence="5">
    <location>
        <begin position="307"/>
        <end position="329"/>
    </location>
</feature>
<feature type="transmembrane region" description="Helical" evidence="5">
    <location>
        <begin position="124"/>
        <end position="146"/>
    </location>
</feature>
<feature type="transmembrane region" description="Helical" evidence="5">
    <location>
        <begin position="367"/>
        <end position="385"/>
    </location>
</feature>
<feature type="transmembrane region" description="Helical" evidence="5">
    <location>
        <begin position="203"/>
        <end position="221"/>
    </location>
</feature>
<accession>A0A6N7XDX2</accession>
<feature type="transmembrane region" description="Helical" evidence="5">
    <location>
        <begin position="73"/>
        <end position="92"/>
    </location>
</feature>
<feature type="transmembrane region" description="Helical" evidence="5">
    <location>
        <begin position="152"/>
        <end position="175"/>
    </location>
</feature>
<feature type="transmembrane region" description="Helical" evidence="5">
    <location>
        <begin position="341"/>
        <end position="361"/>
    </location>
</feature>
<gene>
    <name evidence="7" type="ORF">FYJ83_01995</name>
</gene>
<reference evidence="7 8" key="1">
    <citation type="submission" date="2019-09" db="EMBL/GenBank/DDBJ databases">
        <title>In-depth cultivation of the pig gut microbiome towards novel bacterial diversity and tailored functional studies.</title>
        <authorList>
            <person name="Wylensek D."/>
            <person name="Hitch T.C.A."/>
            <person name="Clavel T."/>
        </authorList>
    </citation>
    <scope>NUCLEOTIDE SEQUENCE [LARGE SCALE GENOMIC DNA]</scope>
    <source>
        <strain evidence="7 8">WCA3-693-APC-4?</strain>
    </source>
</reference>
<evidence type="ECO:0000256" key="4">
    <source>
        <dbReference type="ARBA" id="ARBA00023136"/>
    </source>
</evidence>
<evidence type="ECO:0000256" key="2">
    <source>
        <dbReference type="ARBA" id="ARBA00022692"/>
    </source>
</evidence>
<evidence type="ECO:0000259" key="6">
    <source>
        <dbReference type="Pfam" id="PF04932"/>
    </source>
</evidence>
<feature type="transmembrane region" description="Helical" evidence="5">
    <location>
        <begin position="182"/>
        <end position="197"/>
    </location>
</feature>
<dbReference type="AlphaFoldDB" id="A0A6N7XDX2"/>
<feature type="transmembrane region" description="Helical" evidence="5">
    <location>
        <begin position="12"/>
        <end position="28"/>
    </location>
</feature>
<keyword evidence="3 5" id="KW-1133">Transmembrane helix</keyword>
<keyword evidence="7" id="KW-0436">Ligase</keyword>
<keyword evidence="2 5" id="KW-0812">Transmembrane</keyword>
<keyword evidence="8" id="KW-1185">Reference proteome</keyword>
<protein>
    <submittedName>
        <fullName evidence="7">O-antigen ligase family protein</fullName>
    </submittedName>
</protein>
<feature type="domain" description="O-antigen ligase-related" evidence="6">
    <location>
        <begin position="186"/>
        <end position="322"/>
    </location>
</feature>
<dbReference type="PANTHER" id="PTHR37422">
    <property type="entry name" value="TEICHURONIC ACID BIOSYNTHESIS PROTEIN TUAE"/>
    <property type="match status" value="1"/>
</dbReference>
<dbReference type="Pfam" id="PF04932">
    <property type="entry name" value="Wzy_C"/>
    <property type="match status" value="1"/>
</dbReference>
<comment type="caution">
    <text evidence="7">The sequence shown here is derived from an EMBL/GenBank/DDBJ whole genome shotgun (WGS) entry which is preliminary data.</text>
</comment>
<feature type="transmembrane region" description="Helical" evidence="5">
    <location>
        <begin position="228"/>
        <end position="247"/>
    </location>
</feature>
<dbReference type="Proteomes" id="UP000469523">
    <property type="component" value="Unassembled WGS sequence"/>
</dbReference>
<organism evidence="7 8">
    <name type="scientific">Tissierella pigra</name>
    <dbReference type="NCBI Taxonomy" id="2607614"/>
    <lineage>
        <taxon>Bacteria</taxon>
        <taxon>Bacillati</taxon>
        <taxon>Bacillota</taxon>
        <taxon>Tissierellia</taxon>
        <taxon>Tissierellales</taxon>
        <taxon>Tissierellaceae</taxon>
        <taxon>Tissierella</taxon>
    </lineage>
</organism>
<feature type="transmembrane region" description="Helical" evidence="5">
    <location>
        <begin position="34"/>
        <end position="53"/>
    </location>
</feature>
<evidence type="ECO:0000256" key="1">
    <source>
        <dbReference type="ARBA" id="ARBA00004141"/>
    </source>
</evidence>
<sequence>MYNIKKQNSKKHINFLLIFLIFIPLYNFENIYFRYLGISFIGLLFFVSSSYLFKLRGENKDYYLNKNMIKPIVYSFMVICSYIITIMIDFSIINIKPLIQFILLLVYLLFLVNINFSKICYKKLAYVFLIIIFLCYMPMFLGYGFIPIGYKAFFSTTTFLGIFSLLLIELSFLAYKFSEKKIFVLYIFLFLNLMLKAQTRAALLGLILVVFTYLLLSFKRVRAFTWKLSKIILVTLLIGFIIIYPNLEKFSWYPKLAELVYSMTGKILMSGRNNIWIYAVDLIKNRAIFGYGFSAFSIFNISPHNSYIGITLQSGLFGLATVILFINSIFNLMHKCRKDPIVKSCTCFFIGNLTVSAFEVMLFQGQLALSLFLWLIVAIGINRVLNLQRSNANEI</sequence>
<keyword evidence="4 5" id="KW-0472">Membrane</keyword>
<comment type="subcellular location">
    <subcellularLocation>
        <location evidence="1">Membrane</location>
        <topology evidence="1">Multi-pass membrane protein</topology>
    </subcellularLocation>
</comment>
<dbReference type="InterPro" id="IPR007016">
    <property type="entry name" value="O-antigen_ligase-rel_domated"/>
</dbReference>
<evidence type="ECO:0000256" key="3">
    <source>
        <dbReference type="ARBA" id="ARBA00022989"/>
    </source>
</evidence>
<feature type="transmembrane region" description="Helical" evidence="5">
    <location>
        <begin position="98"/>
        <end position="117"/>
    </location>
</feature>
<evidence type="ECO:0000313" key="7">
    <source>
        <dbReference type="EMBL" id="MSU00239.1"/>
    </source>
</evidence>
<evidence type="ECO:0000313" key="8">
    <source>
        <dbReference type="Proteomes" id="UP000469523"/>
    </source>
</evidence>
<evidence type="ECO:0000256" key="5">
    <source>
        <dbReference type="SAM" id="Phobius"/>
    </source>
</evidence>
<name>A0A6N7XDX2_9FIRM</name>
<dbReference type="EMBL" id="VUNQ01000002">
    <property type="protein sequence ID" value="MSU00239.1"/>
    <property type="molecule type" value="Genomic_DNA"/>
</dbReference>
<dbReference type="PANTHER" id="PTHR37422:SF13">
    <property type="entry name" value="LIPOPOLYSACCHARIDE BIOSYNTHESIS PROTEIN PA4999-RELATED"/>
    <property type="match status" value="1"/>
</dbReference>
<dbReference type="InterPro" id="IPR051533">
    <property type="entry name" value="WaaL-like"/>
</dbReference>